<name>A0AAJ0ASZ6_9PEZI</name>
<feature type="region of interest" description="Disordered" evidence="1">
    <location>
        <begin position="65"/>
        <end position="91"/>
    </location>
</feature>
<evidence type="ECO:0000313" key="3">
    <source>
        <dbReference type="Proteomes" id="UP001224890"/>
    </source>
</evidence>
<comment type="caution">
    <text evidence="2">The sequence shown here is derived from an EMBL/GenBank/DDBJ whole genome shotgun (WGS) entry which is preliminary data.</text>
</comment>
<dbReference type="GeneID" id="85458765"/>
<gene>
    <name evidence="2" type="ORF">BDP55DRAFT_654105</name>
</gene>
<accession>A0AAJ0ASZ6</accession>
<dbReference type="Proteomes" id="UP001224890">
    <property type="component" value="Unassembled WGS sequence"/>
</dbReference>
<sequence length="102" mass="10791">MHSTFPDIRWSAAGCFLPQWLDRVLPPPAALLRVSGIQLQAMGHGPRPVPAPCLTSSVPFTHRQLRPARGGGASYPAMRTEGDTGRPSVGGLCSSLSLYGVP</sequence>
<protein>
    <submittedName>
        <fullName evidence="2">Uncharacterized protein</fullName>
    </submittedName>
</protein>
<reference evidence="2" key="1">
    <citation type="submission" date="2021-06" db="EMBL/GenBank/DDBJ databases">
        <title>Comparative genomics, transcriptomics and evolutionary studies reveal genomic signatures of adaptation to plant cell wall in hemibiotrophic fungi.</title>
        <authorList>
            <consortium name="DOE Joint Genome Institute"/>
            <person name="Baroncelli R."/>
            <person name="Diaz J.F."/>
            <person name="Benocci T."/>
            <person name="Peng M."/>
            <person name="Battaglia E."/>
            <person name="Haridas S."/>
            <person name="Andreopoulos W."/>
            <person name="Labutti K."/>
            <person name="Pangilinan J."/>
            <person name="Floch G.L."/>
            <person name="Makela M.R."/>
            <person name="Henrissat B."/>
            <person name="Grigoriev I.V."/>
            <person name="Crouch J.A."/>
            <person name="De Vries R.P."/>
            <person name="Sukno S.A."/>
            <person name="Thon M.R."/>
        </authorList>
    </citation>
    <scope>NUCLEOTIDE SEQUENCE</scope>
    <source>
        <strain evidence="2">CBS 193.32</strain>
    </source>
</reference>
<dbReference type="EMBL" id="JAHMHR010000009">
    <property type="protein sequence ID" value="KAK1689072.1"/>
    <property type="molecule type" value="Genomic_DNA"/>
</dbReference>
<organism evidence="2 3">
    <name type="scientific">Colletotrichum godetiae</name>
    <dbReference type="NCBI Taxonomy" id="1209918"/>
    <lineage>
        <taxon>Eukaryota</taxon>
        <taxon>Fungi</taxon>
        <taxon>Dikarya</taxon>
        <taxon>Ascomycota</taxon>
        <taxon>Pezizomycotina</taxon>
        <taxon>Sordariomycetes</taxon>
        <taxon>Hypocreomycetidae</taxon>
        <taxon>Glomerellales</taxon>
        <taxon>Glomerellaceae</taxon>
        <taxon>Colletotrichum</taxon>
        <taxon>Colletotrichum acutatum species complex</taxon>
    </lineage>
</organism>
<evidence type="ECO:0000256" key="1">
    <source>
        <dbReference type="SAM" id="MobiDB-lite"/>
    </source>
</evidence>
<dbReference type="RefSeq" id="XP_060432767.1">
    <property type="nucleotide sequence ID" value="XM_060574239.1"/>
</dbReference>
<keyword evidence="3" id="KW-1185">Reference proteome</keyword>
<proteinExistence type="predicted"/>
<dbReference type="AlphaFoldDB" id="A0AAJ0ASZ6"/>
<evidence type="ECO:0000313" key="2">
    <source>
        <dbReference type="EMBL" id="KAK1689072.1"/>
    </source>
</evidence>